<protein>
    <submittedName>
        <fullName evidence="2">Uncharacterized protein</fullName>
    </submittedName>
</protein>
<dbReference type="EMBL" id="JASCZI010000369">
    <property type="protein sequence ID" value="MED6111365.1"/>
    <property type="molecule type" value="Genomic_DNA"/>
</dbReference>
<reference evidence="2 3" key="1">
    <citation type="journal article" date="2023" name="Plants (Basel)">
        <title>Bridging the Gap: Combining Genomics and Transcriptomics Approaches to Understand Stylosanthes scabra, an Orphan Legume from the Brazilian Caatinga.</title>
        <authorList>
            <person name="Ferreira-Neto J.R.C."/>
            <person name="da Silva M.D."/>
            <person name="Binneck E."/>
            <person name="de Melo N.F."/>
            <person name="da Silva R.H."/>
            <person name="de Melo A.L.T.M."/>
            <person name="Pandolfi V."/>
            <person name="Bustamante F.O."/>
            <person name="Brasileiro-Vidal A.C."/>
            <person name="Benko-Iseppon A.M."/>
        </authorList>
    </citation>
    <scope>NUCLEOTIDE SEQUENCE [LARGE SCALE GENOMIC DNA]</scope>
    <source>
        <tissue evidence="2">Leaves</tissue>
    </source>
</reference>
<name>A0ABU6QIB1_9FABA</name>
<evidence type="ECO:0000313" key="2">
    <source>
        <dbReference type="EMBL" id="MED6111365.1"/>
    </source>
</evidence>
<accession>A0ABU6QIB1</accession>
<organism evidence="2 3">
    <name type="scientific">Stylosanthes scabra</name>
    <dbReference type="NCBI Taxonomy" id="79078"/>
    <lineage>
        <taxon>Eukaryota</taxon>
        <taxon>Viridiplantae</taxon>
        <taxon>Streptophyta</taxon>
        <taxon>Embryophyta</taxon>
        <taxon>Tracheophyta</taxon>
        <taxon>Spermatophyta</taxon>
        <taxon>Magnoliopsida</taxon>
        <taxon>eudicotyledons</taxon>
        <taxon>Gunneridae</taxon>
        <taxon>Pentapetalae</taxon>
        <taxon>rosids</taxon>
        <taxon>fabids</taxon>
        <taxon>Fabales</taxon>
        <taxon>Fabaceae</taxon>
        <taxon>Papilionoideae</taxon>
        <taxon>50 kb inversion clade</taxon>
        <taxon>dalbergioids sensu lato</taxon>
        <taxon>Dalbergieae</taxon>
        <taxon>Pterocarpus clade</taxon>
        <taxon>Stylosanthes</taxon>
    </lineage>
</organism>
<evidence type="ECO:0000313" key="3">
    <source>
        <dbReference type="Proteomes" id="UP001341840"/>
    </source>
</evidence>
<feature type="region of interest" description="Disordered" evidence="1">
    <location>
        <begin position="1"/>
        <end position="64"/>
    </location>
</feature>
<evidence type="ECO:0000256" key="1">
    <source>
        <dbReference type="SAM" id="MobiDB-lite"/>
    </source>
</evidence>
<sequence>MAEGGGRRRGGRGGRGRREGGDTTPTQQSEGGASTSHAHHAGTSTQADLPSTPQTQGTEIPSTIASPSQAWLDGLCSAMFQQMIDHILMLGDSGLHGAWWHSYISTRAESILGDAIHGACICADSTRVSCTGRASRSATSTWSGHRVPRCRSCDTACDI</sequence>
<dbReference type="Proteomes" id="UP001341840">
    <property type="component" value="Unassembled WGS sequence"/>
</dbReference>
<feature type="compositionally biased region" description="Polar residues" evidence="1">
    <location>
        <begin position="23"/>
        <end position="64"/>
    </location>
</feature>
<proteinExistence type="predicted"/>
<keyword evidence="3" id="KW-1185">Reference proteome</keyword>
<comment type="caution">
    <text evidence="2">The sequence shown here is derived from an EMBL/GenBank/DDBJ whole genome shotgun (WGS) entry which is preliminary data.</text>
</comment>
<gene>
    <name evidence="2" type="ORF">PIB30_051713</name>
</gene>